<comment type="caution">
    <text evidence="2">The sequence shown here is derived from an EMBL/GenBank/DDBJ whole genome shotgun (WGS) entry which is preliminary data.</text>
</comment>
<gene>
    <name evidence="2" type="primary">L3MBTL4</name>
    <name evidence="2" type="ORF">P7K49_028373</name>
</gene>
<dbReference type="Gene3D" id="1.10.150.50">
    <property type="entry name" value="Transcription Factor, Ets-1"/>
    <property type="match status" value="1"/>
</dbReference>
<dbReference type="EMBL" id="JASSZA010000014">
    <property type="protein sequence ID" value="KAK2094635.1"/>
    <property type="molecule type" value="Genomic_DNA"/>
</dbReference>
<feature type="domain" description="SAM" evidence="1">
    <location>
        <begin position="69"/>
        <end position="105"/>
    </location>
</feature>
<evidence type="ECO:0000313" key="3">
    <source>
        <dbReference type="Proteomes" id="UP001266305"/>
    </source>
</evidence>
<evidence type="ECO:0000313" key="2">
    <source>
        <dbReference type="EMBL" id="KAK2094635.1"/>
    </source>
</evidence>
<dbReference type="InterPro" id="IPR050548">
    <property type="entry name" value="PcG_chromatin_remod_factors"/>
</dbReference>
<reference evidence="2 3" key="1">
    <citation type="submission" date="2023-05" db="EMBL/GenBank/DDBJ databases">
        <title>B98-5 Cell Line De Novo Hybrid Assembly: An Optical Mapping Approach.</title>
        <authorList>
            <person name="Kananen K."/>
            <person name="Auerbach J.A."/>
            <person name="Kautto E."/>
            <person name="Blachly J.S."/>
        </authorList>
    </citation>
    <scope>NUCLEOTIDE SEQUENCE [LARGE SCALE GENOMIC DNA]</scope>
    <source>
        <strain evidence="2">B95-8</strain>
        <tissue evidence="2">Cell line</tissue>
    </source>
</reference>
<evidence type="ECO:0000259" key="1">
    <source>
        <dbReference type="Pfam" id="PF00536"/>
    </source>
</evidence>
<dbReference type="Proteomes" id="UP001266305">
    <property type="component" value="Unassembled WGS sequence"/>
</dbReference>
<dbReference type="PANTHER" id="PTHR12247:SF78">
    <property type="entry name" value="LETHAL(3)MALIGNANT BRAIN TUMOR-LIKE PROTEIN 4"/>
    <property type="match status" value="1"/>
</dbReference>
<dbReference type="PANTHER" id="PTHR12247">
    <property type="entry name" value="POLYCOMB GROUP PROTEIN"/>
    <property type="match status" value="1"/>
</dbReference>
<sequence length="124" mass="13665">MAHFWGSAAAAAEYSAEQAQQVLHQSVFMSTVSAHPFRDLPLGREQHCKLLPGVADIRASQVAQWTVDEQIDGKAFLLLTQTDIVKVMKIKLGPALKIYNSILMFRNSQDLPEEDTVSGPEVKG</sequence>
<dbReference type="InterPro" id="IPR001660">
    <property type="entry name" value="SAM"/>
</dbReference>
<protein>
    <submittedName>
        <fullName evidence="2">Lethal(3)malignant brain tumor-like protein 4</fullName>
    </submittedName>
</protein>
<dbReference type="Pfam" id="PF00536">
    <property type="entry name" value="SAM_1"/>
    <property type="match status" value="1"/>
</dbReference>
<dbReference type="SUPFAM" id="SSF47769">
    <property type="entry name" value="SAM/Pointed domain"/>
    <property type="match status" value="1"/>
</dbReference>
<keyword evidence="3" id="KW-1185">Reference proteome</keyword>
<organism evidence="2 3">
    <name type="scientific">Saguinus oedipus</name>
    <name type="common">Cotton-top tamarin</name>
    <name type="synonym">Oedipomidas oedipus</name>
    <dbReference type="NCBI Taxonomy" id="9490"/>
    <lineage>
        <taxon>Eukaryota</taxon>
        <taxon>Metazoa</taxon>
        <taxon>Chordata</taxon>
        <taxon>Craniata</taxon>
        <taxon>Vertebrata</taxon>
        <taxon>Euteleostomi</taxon>
        <taxon>Mammalia</taxon>
        <taxon>Eutheria</taxon>
        <taxon>Euarchontoglires</taxon>
        <taxon>Primates</taxon>
        <taxon>Haplorrhini</taxon>
        <taxon>Platyrrhini</taxon>
        <taxon>Cebidae</taxon>
        <taxon>Callitrichinae</taxon>
        <taxon>Saguinus</taxon>
    </lineage>
</organism>
<dbReference type="InterPro" id="IPR013761">
    <property type="entry name" value="SAM/pointed_sf"/>
</dbReference>
<accession>A0ABQ9UD18</accession>
<proteinExistence type="predicted"/>
<name>A0ABQ9UD18_SAGOE</name>